<dbReference type="Proteomes" id="UP000182257">
    <property type="component" value="Unassembled WGS sequence"/>
</dbReference>
<evidence type="ECO:0000313" key="2">
    <source>
        <dbReference type="Proteomes" id="UP000182257"/>
    </source>
</evidence>
<organism evidence="1 2">
    <name type="scientific">Xylanibacter ruminicola</name>
    <name type="common">Prevotella ruminicola</name>
    <dbReference type="NCBI Taxonomy" id="839"/>
    <lineage>
        <taxon>Bacteria</taxon>
        <taxon>Pseudomonadati</taxon>
        <taxon>Bacteroidota</taxon>
        <taxon>Bacteroidia</taxon>
        <taxon>Bacteroidales</taxon>
        <taxon>Prevotellaceae</taxon>
        <taxon>Xylanibacter</taxon>
    </lineage>
</organism>
<protein>
    <submittedName>
        <fullName evidence="1">Uncharacterized protein</fullName>
    </submittedName>
</protein>
<proteinExistence type="predicted"/>
<name>A0A1H4C076_XYLRU</name>
<sequence>MTVCKYFNNIYPQKSKKYASLQNDDCKLYNFALGICV</sequence>
<gene>
    <name evidence="1" type="ORF">SAMN05216462_1706</name>
</gene>
<accession>A0A1H4C076</accession>
<dbReference type="AlphaFoldDB" id="A0A1H4C076"/>
<reference evidence="1 2" key="1">
    <citation type="submission" date="2016-10" db="EMBL/GenBank/DDBJ databases">
        <authorList>
            <person name="de Groot N.N."/>
        </authorList>
    </citation>
    <scope>NUCLEOTIDE SEQUENCE [LARGE SCALE GENOMIC DNA]</scope>
    <source>
        <strain evidence="1 2">D31d</strain>
    </source>
</reference>
<dbReference type="EMBL" id="FNRF01000003">
    <property type="protein sequence ID" value="SEA53776.1"/>
    <property type="molecule type" value="Genomic_DNA"/>
</dbReference>
<evidence type="ECO:0000313" key="1">
    <source>
        <dbReference type="EMBL" id="SEA53776.1"/>
    </source>
</evidence>